<evidence type="ECO:0000256" key="1">
    <source>
        <dbReference type="ARBA" id="ARBA00022603"/>
    </source>
</evidence>
<name>A0AAW1RIS9_9CHLO</name>
<dbReference type="GO" id="GO:0008171">
    <property type="term" value="F:O-methyltransferase activity"/>
    <property type="evidence" value="ECO:0007669"/>
    <property type="project" value="InterPro"/>
</dbReference>
<dbReference type="SUPFAM" id="SSF46785">
    <property type="entry name" value="Winged helix' DNA-binding domain"/>
    <property type="match status" value="1"/>
</dbReference>
<keyword evidence="3" id="KW-0949">S-adenosyl-L-methionine</keyword>
<dbReference type="EC" id="3.1.3.16" evidence="4"/>
<dbReference type="PANTHER" id="PTHR12320">
    <property type="entry name" value="PROTEIN PHOSPHATASE 2C"/>
    <property type="match status" value="1"/>
</dbReference>
<dbReference type="SMART" id="SM00332">
    <property type="entry name" value="PP2Cc"/>
    <property type="match status" value="1"/>
</dbReference>
<comment type="caution">
    <text evidence="7">The sequence shown here is derived from an EMBL/GenBank/DDBJ whole genome shotgun (WGS) entry which is preliminary data.</text>
</comment>
<dbReference type="Pfam" id="PF00891">
    <property type="entry name" value="Methyltransf_2"/>
    <property type="match status" value="1"/>
</dbReference>
<evidence type="ECO:0000259" key="6">
    <source>
        <dbReference type="PROSITE" id="PS51746"/>
    </source>
</evidence>
<evidence type="ECO:0000313" key="8">
    <source>
        <dbReference type="Proteomes" id="UP001438707"/>
    </source>
</evidence>
<dbReference type="SMART" id="SM00331">
    <property type="entry name" value="PP2C_SIG"/>
    <property type="match status" value="1"/>
</dbReference>
<organism evidence="7 8">
    <name type="scientific">Apatococcus lobatus</name>
    <dbReference type="NCBI Taxonomy" id="904363"/>
    <lineage>
        <taxon>Eukaryota</taxon>
        <taxon>Viridiplantae</taxon>
        <taxon>Chlorophyta</taxon>
        <taxon>core chlorophytes</taxon>
        <taxon>Trebouxiophyceae</taxon>
        <taxon>Chlorellales</taxon>
        <taxon>Chlorellaceae</taxon>
        <taxon>Apatococcus</taxon>
    </lineage>
</organism>
<gene>
    <name evidence="7" type="ORF">WJX74_000599</name>
</gene>
<keyword evidence="8" id="KW-1185">Reference proteome</keyword>
<protein>
    <recommendedName>
        <fullName evidence="4">Protein phosphatase</fullName>
        <ecNumber evidence="4">3.1.3.16</ecNumber>
    </recommendedName>
</protein>
<dbReference type="PANTHER" id="PTHR12320:SF1">
    <property type="entry name" value="PROTEIN PHOSPHATASE PTC7 HOMOLOG"/>
    <property type="match status" value="1"/>
</dbReference>
<dbReference type="GO" id="GO:0046872">
    <property type="term" value="F:metal ion binding"/>
    <property type="evidence" value="ECO:0007669"/>
    <property type="project" value="UniProtKB-UniRule"/>
</dbReference>
<dbReference type="CDD" id="cd00143">
    <property type="entry name" value="PP2Cc"/>
    <property type="match status" value="1"/>
</dbReference>
<keyword evidence="2" id="KW-0808">Transferase</keyword>
<dbReference type="AlphaFoldDB" id="A0AAW1RIS9"/>
<dbReference type="InterPro" id="IPR001077">
    <property type="entry name" value="COMT_C"/>
</dbReference>
<feature type="domain" description="PPM-type phosphatase" evidence="6">
    <location>
        <begin position="488"/>
        <end position="730"/>
    </location>
</feature>
<dbReference type="Gene3D" id="1.10.10.10">
    <property type="entry name" value="Winged helix-like DNA-binding domain superfamily/Winged helix DNA-binding domain"/>
    <property type="match status" value="1"/>
</dbReference>
<dbReference type="InterPro" id="IPR039123">
    <property type="entry name" value="PPTC7"/>
</dbReference>
<keyword evidence="4" id="KW-0479">Metal-binding</keyword>
<dbReference type="Proteomes" id="UP001438707">
    <property type="component" value="Unassembled WGS sequence"/>
</dbReference>
<accession>A0AAW1RIS9</accession>
<evidence type="ECO:0000256" key="3">
    <source>
        <dbReference type="ARBA" id="ARBA00022691"/>
    </source>
</evidence>
<dbReference type="InterPro" id="IPR036457">
    <property type="entry name" value="PPM-type-like_dom_sf"/>
</dbReference>
<dbReference type="SUPFAM" id="SSF81606">
    <property type="entry name" value="PP2C-like"/>
    <property type="match status" value="1"/>
</dbReference>
<dbReference type="InterPro" id="IPR036388">
    <property type="entry name" value="WH-like_DNA-bd_sf"/>
</dbReference>
<dbReference type="GO" id="GO:0032259">
    <property type="term" value="P:methylation"/>
    <property type="evidence" value="ECO:0007669"/>
    <property type="project" value="UniProtKB-KW"/>
</dbReference>
<feature type="compositionally biased region" description="Polar residues" evidence="5">
    <location>
        <begin position="420"/>
        <end position="431"/>
    </location>
</feature>
<comment type="similarity">
    <text evidence="4">Belongs to the PP2C family.</text>
</comment>
<dbReference type="SUPFAM" id="SSF53335">
    <property type="entry name" value="S-adenosyl-L-methionine-dependent methyltransferases"/>
    <property type="match status" value="1"/>
</dbReference>
<dbReference type="Gene3D" id="3.40.50.150">
    <property type="entry name" value="Vaccinia Virus protein VP39"/>
    <property type="match status" value="1"/>
</dbReference>
<proteinExistence type="inferred from homology"/>
<keyword evidence="4" id="KW-0464">Manganese</keyword>
<reference evidence="7 8" key="1">
    <citation type="journal article" date="2024" name="Nat. Commun.">
        <title>Phylogenomics reveals the evolutionary origins of lichenization in chlorophyte algae.</title>
        <authorList>
            <person name="Puginier C."/>
            <person name="Libourel C."/>
            <person name="Otte J."/>
            <person name="Skaloud P."/>
            <person name="Haon M."/>
            <person name="Grisel S."/>
            <person name="Petersen M."/>
            <person name="Berrin J.G."/>
            <person name="Delaux P.M."/>
            <person name="Dal Grande F."/>
            <person name="Keller J."/>
        </authorList>
    </citation>
    <scope>NUCLEOTIDE SEQUENCE [LARGE SCALE GENOMIC DNA]</scope>
    <source>
        <strain evidence="7 8">SAG 2145</strain>
    </source>
</reference>
<dbReference type="GO" id="GO:0046983">
    <property type="term" value="F:protein dimerization activity"/>
    <property type="evidence" value="ECO:0007669"/>
    <property type="project" value="InterPro"/>
</dbReference>
<dbReference type="GO" id="GO:0004722">
    <property type="term" value="F:protein serine/threonine phosphatase activity"/>
    <property type="evidence" value="ECO:0007669"/>
    <property type="project" value="UniProtKB-EC"/>
</dbReference>
<dbReference type="InterPro" id="IPR012967">
    <property type="entry name" value="COMT_dimerisation"/>
</dbReference>
<comment type="cofactor">
    <cofactor evidence="4">
        <name>Mn(2+)</name>
        <dbReference type="ChEBI" id="CHEBI:29035"/>
    </cofactor>
</comment>
<dbReference type="EMBL" id="JALJOS010000010">
    <property type="protein sequence ID" value="KAK9833613.1"/>
    <property type="molecule type" value="Genomic_DNA"/>
</dbReference>
<evidence type="ECO:0000256" key="5">
    <source>
        <dbReference type="SAM" id="MobiDB-lite"/>
    </source>
</evidence>
<evidence type="ECO:0000256" key="2">
    <source>
        <dbReference type="ARBA" id="ARBA00022679"/>
    </source>
</evidence>
<comment type="cofactor">
    <cofactor evidence="4">
        <name>Mg(2+)</name>
        <dbReference type="ChEBI" id="CHEBI:18420"/>
    </cofactor>
</comment>
<dbReference type="Gene3D" id="3.60.40.10">
    <property type="entry name" value="PPM-type phosphatase domain"/>
    <property type="match status" value="1"/>
</dbReference>
<comment type="catalytic activity">
    <reaction evidence="4">
        <text>O-phospho-L-threonyl-[protein] + H2O = L-threonyl-[protein] + phosphate</text>
        <dbReference type="Rhea" id="RHEA:47004"/>
        <dbReference type="Rhea" id="RHEA-COMP:11060"/>
        <dbReference type="Rhea" id="RHEA-COMP:11605"/>
        <dbReference type="ChEBI" id="CHEBI:15377"/>
        <dbReference type="ChEBI" id="CHEBI:30013"/>
        <dbReference type="ChEBI" id="CHEBI:43474"/>
        <dbReference type="ChEBI" id="CHEBI:61977"/>
        <dbReference type="EC" id="3.1.3.16"/>
    </reaction>
</comment>
<dbReference type="Pfam" id="PF08100">
    <property type="entry name" value="Dimerisation"/>
    <property type="match status" value="1"/>
</dbReference>
<dbReference type="InterPro" id="IPR016461">
    <property type="entry name" value="COMT-like"/>
</dbReference>
<dbReference type="InterPro" id="IPR001932">
    <property type="entry name" value="PPM-type_phosphatase-like_dom"/>
</dbReference>
<dbReference type="PROSITE" id="PS51683">
    <property type="entry name" value="SAM_OMT_II"/>
    <property type="match status" value="1"/>
</dbReference>
<keyword evidence="4" id="KW-0378">Hydrolase</keyword>
<dbReference type="InterPro" id="IPR036390">
    <property type="entry name" value="WH_DNA-bd_sf"/>
</dbReference>
<keyword evidence="1" id="KW-0489">Methyltransferase</keyword>
<comment type="catalytic activity">
    <reaction evidence="4">
        <text>O-phospho-L-seryl-[protein] + H2O = L-seryl-[protein] + phosphate</text>
        <dbReference type="Rhea" id="RHEA:20629"/>
        <dbReference type="Rhea" id="RHEA-COMP:9863"/>
        <dbReference type="Rhea" id="RHEA-COMP:11604"/>
        <dbReference type="ChEBI" id="CHEBI:15377"/>
        <dbReference type="ChEBI" id="CHEBI:29999"/>
        <dbReference type="ChEBI" id="CHEBI:43474"/>
        <dbReference type="ChEBI" id="CHEBI:83421"/>
        <dbReference type="EC" id="3.1.3.16"/>
    </reaction>
</comment>
<evidence type="ECO:0000313" key="7">
    <source>
        <dbReference type="EMBL" id="KAK9833613.1"/>
    </source>
</evidence>
<dbReference type="PROSITE" id="PS51746">
    <property type="entry name" value="PPM_2"/>
    <property type="match status" value="1"/>
</dbReference>
<keyword evidence="4" id="KW-0904">Protein phosphatase</keyword>
<keyword evidence="4" id="KW-0460">Magnesium</keyword>
<dbReference type="Pfam" id="PF13672">
    <property type="entry name" value="PP2C_2"/>
    <property type="match status" value="1"/>
</dbReference>
<sequence length="744" mass="79139">MASNGTTGPNLQATNSVWTAINGHWLSSCLRVLLELRIADILAKEQGPLSLDKLADKAGVQNETGRQHLYKVLRVLAQHSILDETKEHEFAANAATQDLVQGEKPSLGHMAAHLINAPKWDSWKLLPEAVKTGGTAFAMAHDGNDVYQYGEKSENAAYGKEFMNAMTYFTQHSLSGKPSLGEVFDWSHTKSVMDVGGGHGELLSHCMSFAGPSARGLLFDRPMVIKGVNVPGTFEAKGVKKDRLSMVTGDVREPFPKEVTDAKVDTIIMKHFLSAFSDSDARLIVKHCGMALTPGGKILLLQTLVPEAGDRSHNTCPDGVAPGLFAIEILAQCPGGGWRTLSEWKKIFESQGWGLHDLQQGACTLKRAFTNTFFPRTNVSLKLGTLASPALSSDTHNPSIHAFIQTFSASCSNSSSSSSLHEPQTPFSSATDAVRHGSSRRVSTRAAAASQPQATEASSDESASSSSQAQPDGSDAASAPAPTGLALSCAAALIPHPDKLKTGGEDAYFISSDHLKFGVADGVGGWSLSGVDSGEYSKQLMRLAKSVADDTEASAEAPLSILSQAYENLTIQKGSTTACVLCLEGERLHAANVGDSGFMVVRGNEVVFKTPPQQHSFNFPYQLGPRAKGYQTPNDAQLFSVAVREGDMIIAATDGVSDNVFPNEAATVAATLRKRGCKPQKIAQGLAHFAQQRAHAPSGMSPFALAARQQTKHIFDGGKLDDITVVFAECVAASRAEPGPQSKL</sequence>
<feature type="compositionally biased region" description="Low complexity" evidence="5">
    <location>
        <begin position="444"/>
        <end position="481"/>
    </location>
</feature>
<evidence type="ECO:0000256" key="4">
    <source>
        <dbReference type="RuleBase" id="RU366020"/>
    </source>
</evidence>
<dbReference type="InterPro" id="IPR029063">
    <property type="entry name" value="SAM-dependent_MTases_sf"/>
</dbReference>
<feature type="region of interest" description="Disordered" evidence="5">
    <location>
        <begin position="415"/>
        <end position="481"/>
    </location>
</feature>